<keyword evidence="1" id="KW-1133">Transmembrane helix</keyword>
<dbReference type="AlphaFoldDB" id="A0A381SB33"/>
<feature type="non-terminal residue" evidence="2">
    <location>
        <position position="1"/>
    </location>
</feature>
<sequence>VAQPTDNTTAIDALRCWRRLGQNTVYVGERFTMTVTCSAVETDRARTLVDEVALEPATIEVDPFEVIDGEHYEDIRTGPFRFFQYLYTLRVINETNFGEDVEIPALELSYRIERRVGTDPALVGRELTYILPAEPVRVLSLVPRDLVDIRELAPTTFGDAQARTFRANALTLAAALLGILALGMVALGAARIMLRRRGNAGPVEKRLPLSSIVGRAVDELASVRETITQDEWSVESAGRALTALRIGASVALKGQVVQHVINAGKPVHDGELRLRQGVFRRKTVAVSSGLTAATLKDPTGVGEEPPIAARKTIDALGQAIATFTAARYGRDGSLATAELTQALENGITLLTQLRWESTTLVRYATRLRATIVDWWPLSRLRER</sequence>
<gene>
    <name evidence="2" type="ORF">METZ01_LOCUS53578</name>
</gene>
<reference evidence="2" key="1">
    <citation type="submission" date="2018-05" db="EMBL/GenBank/DDBJ databases">
        <authorList>
            <person name="Lanie J.A."/>
            <person name="Ng W.-L."/>
            <person name="Kazmierczak K.M."/>
            <person name="Andrzejewski T.M."/>
            <person name="Davidsen T.M."/>
            <person name="Wayne K.J."/>
            <person name="Tettelin H."/>
            <person name="Glass J.I."/>
            <person name="Rusch D."/>
            <person name="Podicherti R."/>
            <person name="Tsui H.-C.T."/>
            <person name="Winkler M.E."/>
        </authorList>
    </citation>
    <scope>NUCLEOTIDE SEQUENCE</scope>
</reference>
<evidence type="ECO:0000256" key="1">
    <source>
        <dbReference type="SAM" id="Phobius"/>
    </source>
</evidence>
<keyword evidence="1" id="KW-0812">Transmembrane</keyword>
<protein>
    <submittedName>
        <fullName evidence="2">Uncharacterized protein</fullName>
    </submittedName>
</protein>
<keyword evidence="1" id="KW-0472">Membrane</keyword>
<dbReference type="EMBL" id="UINC01002830">
    <property type="protein sequence ID" value="SVA00724.1"/>
    <property type="molecule type" value="Genomic_DNA"/>
</dbReference>
<evidence type="ECO:0000313" key="2">
    <source>
        <dbReference type="EMBL" id="SVA00724.1"/>
    </source>
</evidence>
<organism evidence="2">
    <name type="scientific">marine metagenome</name>
    <dbReference type="NCBI Taxonomy" id="408172"/>
    <lineage>
        <taxon>unclassified sequences</taxon>
        <taxon>metagenomes</taxon>
        <taxon>ecological metagenomes</taxon>
    </lineage>
</organism>
<feature type="transmembrane region" description="Helical" evidence="1">
    <location>
        <begin position="169"/>
        <end position="190"/>
    </location>
</feature>
<proteinExistence type="predicted"/>
<accession>A0A381SB33</accession>
<name>A0A381SB33_9ZZZZ</name>